<keyword evidence="3" id="KW-0238">DNA-binding</keyword>
<dbReference type="SUPFAM" id="SSF46785">
    <property type="entry name" value="Winged helix' DNA-binding domain"/>
    <property type="match status" value="1"/>
</dbReference>
<dbReference type="GO" id="GO:0003677">
    <property type="term" value="F:DNA binding"/>
    <property type="evidence" value="ECO:0007669"/>
    <property type="project" value="UniProtKB-KW"/>
</dbReference>
<dbReference type="InterPro" id="IPR036388">
    <property type="entry name" value="WH-like_DNA-bd_sf"/>
</dbReference>
<dbReference type="InterPro" id="IPR050950">
    <property type="entry name" value="HTH-type_LysR_regulators"/>
</dbReference>
<comment type="caution">
    <text evidence="6">The sequence shown here is derived from an EMBL/GenBank/DDBJ whole genome shotgun (WGS) entry which is preliminary data.</text>
</comment>
<dbReference type="Pfam" id="PF00126">
    <property type="entry name" value="HTH_1"/>
    <property type="match status" value="1"/>
</dbReference>
<reference evidence="6 7" key="1">
    <citation type="submission" date="2014-10" db="EMBL/GenBank/DDBJ databases">
        <title>Genome sequence of Ponticoccus sp. strain UMTAT08 isolated from clonal culture of toxic dinoflagellate Alexandrium tamiyavanichii.</title>
        <authorList>
            <person name="Gan H.Y."/>
            <person name="Muhd D.-D."/>
            <person name="Mohd Noor M.E."/>
            <person name="Yeong Y.S."/>
            <person name="Usup G."/>
        </authorList>
    </citation>
    <scope>NUCLEOTIDE SEQUENCE [LARGE SCALE GENOMIC DNA]</scope>
    <source>
        <strain evidence="6 7">UMTAT08</strain>
    </source>
</reference>
<dbReference type="InterPro" id="IPR000847">
    <property type="entry name" value="LysR_HTH_N"/>
</dbReference>
<dbReference type="STRING" id="561184.SAMN05216376_107201"/>
<dbReference type="PANTHER" id="PTHR30419:SF8">
    <property type="entry name" value="NITROGEN ASSIMILATION TRANSCRIPTIONAL ACTIVATOR-RELATED"/>
    <property type="match status" value="1"/>
</dbReference>
<sequence>MPGAAVGWVLGAAAVSHYLRSLRPVQLRLISAIAGHGKLRLAADVCGMTTPAASRMLADMEENIGSALFERTPKGMRATPEGTVLVTHARKLVHDIDRMSQDFSAHLGGMGGSVRVGAVTGGALAAMIPAILDLKSVAPGIDVSLDVSSSSQLMWGLERGDYDFTLSRVGPHDYSRDFDIQPARDEEVLLMVRRGHPMAEAGRVSLADLSDQLWTMQDRGAPIRHALEIAFHEEGTDLPDNLIKTASVVAIMALLRDSDVIAVVTQEVADLLLSPPYCADLVLLDTIRPIPIEPYHILCPRDRLMSAAARRLLGLVEKRLGKGQSDPITITNSVNAID</sequence>
<feature type="domain" description="HTH lysR-type" evidence="5">
    <location>
        <begin position="26"/>
        <end position="79"/>
    </location>
</feature>
<dbReference type="Gene3D" id="3.40.190.290">
    <property type="match status" value="1"/>
</dbReference>
<dbReference type="PANTHER" id="PTHR30419">
    <property type="entry name" value="HTH-TYPE TRANSCRIPTIONAL REGULATOR YBHD"/>
    <property type="match status" value="1"/>
</dbReference>
<evidence type="ECO:0000313" key="7">
    <source>
        <dbReference type="Proteomes" id="UP000030960"/>
    </source>
</evidence>
<evidence type="ECO:0000256" key="4">
    <source>
        <dbReference type="ARBA" id="ARBA00023163"/>
    </source>
</evidence>
<keyword evidence="2" id="KW-0805">Transcription regulation</keyword>
<keyword evidence="4" id="KW-0804">Transcription</keyword>
<accession>A0A0B3S6U0</accession>
<dbReference type="Gene3D" id="1.10.10.10">
    <property type="entry name" value="Winged helix-like DNA-binding domain superfamily/Winged helix DNA-binding domain"/>
    <property type="match status" value="1"/>
</dbReference>
<evidence type="ECO:0000256" key="2">
    <source>
        <dbReference type="ARBA" id="ARBA00023015"/>
    </source>
</evidence>
<dbReference type="AlphaFoldDB" id="A0A0B3S6U0"/>
<dbReference type="Pfam" id="PF03466">
    <property type="entry name" value="LysR_substrate"/>
    <property type="match status" value="1"/>
</dbReference>
<evidence type="ECO:0000313" key="6">
    <source>
        <dbReference type="EMBL" id="KHQ54713.1"/>
    </source>
</evidence>
<evidence type="ECO:0000259" key="5">
    <source>
        <dbReference type="PROSITE" id="PS50931"/>
    </source>
</evidence>
<keyword evidence="7" id="KW-1185">Reference proteome</keyword>
<dbReference type="RefSeq" id="WP_223306144.1">
    <property type="nucleotide sequence ID" value="NZ_JSUQ01000002.1"/>
</dbReference>
<dbReference type="PATRIC" id="fig|1515334.3.peg.553"/>
<protein>
    <submittedName>
        <fullName evidence="6">Transcriptional regulator</fullName>
    </submittedName>
</protein>
<proteinExistence type="inferred from homology"/>
<dbReference type="SUPFAM" id="SSF53850">
    <property type="entry name" value="Periplasmic binding protein-like II"/>
    <property type="match status" value="1"/>
</dbReference>
<dbReference type="PROSITE" id="PS50931">
    <property type="entry name" value="HTH_LYSR"/>
    <property type="match status" value="1"/>
</dbReference>
<dbReference type="GO" id="GO:0005829">
    <property type="term" value="C:cytosol"/>
    <property type="evidence" value="ECO:0007669"/>
    <property type="project" value="TreeGrafter"/>
</dbReference>
<name>A0A0B3S6U0_9RHOB</name>
<dbReference type="InterPro" id="IPR036390">
    <property type="entry name" value="WH_DNA-bd_sf"/>
</dbReference>
<organism evidence="6 7">
    <name type="scientific">Mameliella alba</name>
    <dbReference type="NCBI Taxonomy" id="561184"/>
    <lineage>
        <taxon>Bacteria</taxon>
        <taxon>Pseudomonadati</taxon>
        <taxon>Pseudomonadota</taxon>
        <taxon>Alphaproteobacteria</taxon>
        <taxon>Rhodobacterales</taxon>
        <taxon>Roseobacteraceae</taxon>
        <taxon>Mameliella</taxon>
    </lineage>
</organism>
<evidence type="ECO:0000256" key="3">
    <source>
        <dbReference type="ARBA" id="ARBA00023125"/>
    </source>
</evidence>
<dbReference type="Proteomes" id="UP000030960">
    <property type="component" value="Unassembled WGS sequence"/>
</dbReference>
<gene>
    <name evidence="6" type="ORF">OA50_00547</name>
</gene>
<comment type="similarity">
    <text evidence="1">Belongs to the LysR transcriptional regulatory family.</text>
</comment>
<evidence type="ECO:0000256" key="1">
    <source>
        <dbReference type="ARBA" id="ARBA00009437"/>
    </source>
</evidence>
<dbReference type="GO" id="GO:0003700">
    <property type="term" value="F:DNA-binding transcription factor activity"/>
    <property type="evidence" value="ECO:0007669"/>
    <property type="project" value="InterPro"/>
</dbReference>
<dbReference type="InterPro" id="IPR005119">
    <property type="entry name" value="LysR_subst-bd"/>
</dbReference>
<dbReference type="EMBL" id="JSUQ01000002">
    <property type="protein sequence ID" value="KHQ54713.1"/>
    <property type="molecule type" value="Genomic_DNA"/>
</dbReference>